<keyword evidence="2" id="KW-0732">Signal</keyword>
<accession>A0A2X0MKM8</accession>
<feature type="chain" id="PRO_5016106159" evidence="2">
    <location>
        <begin position="23"/>
        <end position="44"/>
    </location>
</feature>
<keyword evidence="4" id="KW-1185">Reference proteome</keyword>
<evidence type="ECO:0000313" key="3">
    <source>
        <dbReference type="EMBL" id="SGZ08340.1"/>
    </source>
</evidence>
<feature type="region of interest" description="Disordered" evidence="1">
    <location>
        <begin position="25"/>
        <end position="44"/>
    </location>
</feature>
<reference evidence="3 4" key="1">
    <citation type="submission" date="2016-11" db="EMBL/GenBank/DDBJ databases">
        <authorList>
            <person name="Jaros S."/>
            <person name="Januszkiewicz K."/>
            <person name="Wedrychowicz H."/>
        </authorList>
    </citation>
    <scope>NUCLEOTIDE SEQUENCE [LARGE SCALE GENOMIC DNA]</scope>
</reference>
<protein>
    <submittedName>
        <fullName evidence="3">BQ5605_C030g10788 protein</fullName>
    </submittedName>
</protein>
<dbReference type="AlphaFoldDB" id="A0A2X0MKM8"/>
<organism evidence="3 4">
    <name type="scientific">Microbotryum silenes-dioicae</name>
    <dbReference type="NCBI Taxonomy" id="796604"/>
    <lineage>
        <taxon>Eukaryota</taxon>
        <taxon>Fungi</taxon>
        <taxon>Dikarya</taxon>
        <taxon>Basidiomycota</taxon>
        <taxon>Pucciniomycotina</taxon>
        <taxon>Microbotryomycetes</taxon>
        <taxon>Microbotryales</taxon>
        <taxon>Microbotryaceae</taxon>
        <taxon>Microbotryum</taxon>
    </lineage>
</organism>
<sequence length="44" mass="4397">MHFKNLAVLAVLVSSLVALGMAVPTSLGGDRGVSGGSLDQTCSH</sequence>
<dbReference type="Proteomes" id="UP000249464">
    <property type="component" value="Unassembled WGS sequence"/>
</dbReference>
<gene>
    <name evidence="3" type="primary">BQ5605_C030g10788</name>
    <name evidence="3" type="ORF">BQ5605_C030G10788</name>
</gene>
<evidence type="ECO:0000313" key="4">
    <source>
        <dbReference type="Proteomes" id="UP000249464"/>
    </source>
</evidence>
<dbReference type="EMBL" id="FQNC01000069">
    <property type="protein sequence ID" value="SGZ08340.1"/>
    <property type="molecule type" value="Genomic_DNA"/>
</dbReference>
<proteinExistence type="predicted"/>
<evidence type="ECO:0000256" key="2">
    <source>
        <dbReference type="SAM" id="SignalP"/>
    </source>
</evidence>
<evidence type="ECO:0000256" key="1">
    <source>
        <dbReference type="SAM" id="MobiDB-lite"/>
    </source>
</evidence>
<feature type="signal peptide" evidence="2">
    <location>
        <begin position="1"/>
        <end position="22"/>
    </location>
</feature>
<name>A0A2X0MKM8_9BASI</name>